<keyword evidence="10" id="KW-0472">Membrane</keyword>
<keyword evidence="14" id="KW-1185">Reference proteome</keyword>
<dbReference type="EMBL" id="JACAZE010000015">
    <property type="protein sequence ID" value="KAF7298269.1"/>
    <property type="molecule type" value="Genomic_DNA"/>
</dbReference>
<proteinExistence type="inferred from homology"/>
<sequence>MRTPYRCIELDMADEKRAVGCYGRGRFEECEVGVGKDDASKGRDVSVEHVEGAQNGWMVVDLISIESSISWAPSRGLEAKTGGTERTMDAVVSWNCGCGSTFRRLAGRASGISQKKLGASVTPALCFRPWCVSSSIPFAAHSLQSLPMRVIQICIATTRIVGKAFAEAGKQAAKNAKYSPQALSSDVGGISNATSASRTDQLTRQHRMTLDEAQLILNVKNGDTPDKILQQYEHLFKANSPQPAAKRQAHSHYIQSKVVRARERLDAELDIVLEPPRAASEVKDPS</sequence>
<evidence type="ECO:0000256" key="7">
    <source>
        <dbReference type="ARBA" id="ARBA00022927"/>
    </source>
</evidence>
<evidence type="ECO:0000256" key="5">
    <source>
        <dbReference type="ARBA" id="ARBA00022448"/>
    </source>
</evidence>
<dbReference type="GO" id="GO:0005744">
    <property type="term" value="C:TIM23 mitochondrial import inner membrane translocase complex"/>
    <property type="evidence" value="ECO:0007669"/>
    <property type="project" value="InterPro"/>
</dbReference>
<dbReference type="PANTHER" id="PTHR12388:SF0">
    <property type="entry name" value="MITOCHONDRIAL IMPORT INNER MEMBRANE TRANSLOCASE SUBUNIT TIM16"/>
    <property type="match status" value="1"/>
</dbReference>
<reference evidence="13" key="1">
    <citation type="submission" date="2020-05" db="EMBL/GenBank/DDBJ databases">
        <title>Mycena genomes resolve the evolution of fungal bioluminescence.</title>
        <authorList>
            <person name="Tsai I.J."/>
        </authorList>
    </citation>
    <scope>NUCLEOTIDE SEQUENCE</scope>
    <source>
        <strain evidence="13">110903Hualien_Pintung</strain>
    </source>
</reference>
<dbReference type="AlphaFoldDB" id="A0A8H6W3T7"/>
<evidence type="ECO:0000256" key="10">
    <source>
        <dbReference type="ARBA" id="ARBA00023136"/>
    </source>
</evidence>
<dbReference type="OrthoDB" id="10262892at2759"/>
<accession>A0A8H6W3T7</accession>
<keyword evidence="7" id="KW-0653">Protein transport</keyword>
<dbReference type="GO" id="GO:0030150">
    <property type="term" value="P:protein import into mitochondrial matrix"/>
    <property type="evidence" value="ECO:0007669"/>
    <property type="project" value="InterPro"/>
</dbReference>
<organism evidence="13 14">
    <name type="scientific">Mycena chlorophos</name>
    <name type="common">Agaric fungus</name>
    <name type="synonym">Agaricus chlorophos</name>
    <dbReference type="NCBI Taxonomy" id="658473"/>
    <lineage>
        <taxon>Eukaryota</taxon>
        <taxon>Fungi</taxon>
        <taxon>Dikarya</taxon>
        <taxon>Basidiomycota</taxon>
        <taxon>Agaricomycotina</taxon>
        <taxon>Agaricomycetes</taxon>
        <taxon>Agaricomycetidae</taxon>
        <taxon>Agaricales</taxon>
        <taxon>Marasmiineae</taxon>
        <taxon>Mycenaceae</taxon>
        <taxon>Mycena</taxon>
    </lineage>
</organism>
<keyword evidence="6" id="KW-0999">Mitochondrion inner membrane</keyword>
<gene>
    <name evidence="13" type="ORF">HMN09_01049100</name>
</gene>
<evidence type="ECO:0000256" key="11">
    <source>
        <dbReference type="ARBA" id="ARBA00030422"/>
    </source>
</evidence>
<name>A0A8H6W3T7_MYCCL</name>
<dbReference type="InterPro" id="IPR036869">
    <property type="entry name" value="J_dom_sf"/>
</dbReference>
<evidence type="ECO:0000256" key="9">
    <source>
        <dbReference type="ARBA" id="ARBA00023128"/>
    </source>
</evidence>
<comment type="subcellular location">
    <subcellularLocation>
        <location evidence="1">Mitochondrion inner membrane</location>
        <topology evidence="1">Peripheral membrane protein</topology>
    </subcellularLocation>
</comment>
<dbReference type="PANTHER" id="PTHR12388">
    <property type="entry name" value="MITOCHONDRIA ASSOCIATED GRANULOCYTE MACROPHAGE CSF SIGNALING MOLECULE"/>
    <property type="match status" value="1"/>
</dbReference>
<protein>
    <recommendedName>
        <fullName evidence="4">Mitochondrial import inner membrane translocase subunit TIM16</fullName>
    </recommendedName>
    <alternativeName>
        <fullName evidence="3">Mitochondrial import inner membrane translocase subunit tim16</fullName>
    </alternativeName>
    <alternativeName>
        <fullName evidence="11 12">Presequence translocated-associated motor subunit PAM16</fullName>
    </alternativeName>
</protein>
<dbReference type="InterPro" id="IPR005341">
    <property type="entry name" value="Tim16"/>
</dbReference>
<keyword evidence="9" id="KW-0496">Mitochondrion</keyword>
<evidence type="ECO:0000256" key="2">
    <source>
        <dbReference type="ARBA" id="ARBA00008817"/>
    </source>
</evidence>
<dbReference type="Gene3D" id="1.10.287.110">
    <property type="entry name" value="DnaJ domain"/>
    <property type="match status" value="1"/>
</dbReference>
<evidence type="ECO:0000256" key="4">
    <source>
        <dbReference type="ARBA" id="ARBA00020721"/>
    </source>
</evidence>
<dbReference type="FunFam" id="1.10.287.110:FF:000006">
    <property type="entry name" value="Import inner membrane translocase subunit TIM16"/>
    <property type="match status" value="1"/>
</dbReference>
<keyword evidence="5" id="KW-0813">Transport</keyword>
<keyword evidence="8" id="KW-0811">Translocation</keyword>
<comment type="caution">
    <text evidence="13">The sequence shown here is derived from an EMBL/GenBank/DDBJ whole genome shotgun (WGS) entry which is preliminary data.</text>
</comment>
<dbReference type="Pfam" id="PF03656">
    <property type="entry name" value="Pam16"/>
    <property type="match status" value="1"/>
</dbReference>
<evidence type="ECO:0000313" key="13">
    <source>
        <dbReference type="EMBL" id="KAF7298269.1"/>
    </source>
</evidence>
<dbReference type="Proteomes" id="UP000613580">
    <property type="component" value="Unassembled WGS sequence"/>
</dbReference>
<comment type="similarity">
    <text evidence="2">Belongs to the TIM16/PAM16 family.</text>
</comment>
<evidence type="ECO:0000256" key="3">
    <source>
        <dbReference type="ARBA" id="ARBA00013571"/>
    </source>
</evidence>
<evidence type="ECO:0000313" key="14">
    <source>
        <dbReference type="Proteomes" id="UP000613580"/>
    </source>
</evidence>
<evidence type="ECO:0000256" key="6">
    <source>
        <dbReference type="ARBA" id="ARBA00022792"/>
    </source>
</evidence>
<evidence type="ECO:0000256" key="1">
    <source>
        <dbReference type="ARBA" id="ARBA00004637"/>
    </source>
</evidence>
<evidence type="ECO:0000256" key="8">
    <source>
        <dbReference type="ARBA" id="ARBA00023010"/>
    </source>
</evidence>
<evidence type="ECO:0000256" key="12">
    <source>
        <dbReference type="ARBA" id="ARBA00031407"/>
    </source>
</evidence>